<feature type="compositionally biased region" description="Low complexity" evidence="1">
    <location>
        <begin position="497"/>
        <end position="528"/>
    </location>
</feature>
<protein>
    <submittedName>
        <fullName evidence="3">Uncharacterized protein</fullName>
    </submittedName>
</protein>
<name>A0A365NNP9_GIBIN</name>
<feature type="region of interest" description="Disordered" evidence="1">
    <location>
        <begin position="342"/>
        <end position="528"/>
    </location>
</feature>
<evidence type="ECO:0000313" key="4">
    <source>
        <dbReference type="Proteomes" id="UP000251714"/>
    </source>
</evidence>
<feature type="compositionally biased region" description="Low complexity" evidence="1">
    <location>
        <begin position="384"/>
        <end position="408"/>
    </location>
</feature>
<gene>
    <name evidence="3" type="ORF">FPRO05_00811</name>
</gene>
<keyword evidence="2" id="KW-0732">Signal</keyword>
<feature type="compositionally biased region" description="Low complexity" evidence="1">
    <location>
        <begin position="422"/>
        <end position="438"/>
    </location>
</feature>
<sequence>MHFSSLIPALGSLVAVATASPHLLPGVGLGLDVDVSLGGSSAGASKPVDTTSKGLDLAPTTAAVSQKGGLPSTCSLANSWENHVLFDGIAAPASGAAAAIKLGLNLPNAQIEGDATLELVKDFLQEPRVRIGLGAIKAYVELDISASAAVHESIELFASSALQLEVPGLLEAEAGAALALDLVVGVDAAIDLSAGVYLAFGEEAFVEVSLLTKEIVDVSLEGLVAKALPIGVAAEADLSAEVSLTLGLRLRTEIDLSAELDIPVLDIEAGAKIAVWVSLFEYTAVLIATDNCAVSADELIALTLGLAVELNVEVGDILDISLAPTLTVTLATAAQAKVCQPNRGTPGGFIQKQGGPSTTHTPVVSLSTLPAGGSDSTTDSALPDATGSADASASADVTGSATADSSDAYPVPGASGSETYPAGAETTGSGSGAYPIPGSGSGSGTSAGAEATGSGSGAYPIPGSGSASGASAGAETTGSGSGAYPVPGASGSETYPAGAETTGSGSGAYPAGPGSSSALAKPQTTGDVTSTVTSTHVYTITSCAASVINCPARYTQKVVTSTVIESTYVCPATETGAVPATTTAHSTKVHVPVTTITDTLTTIVPCKTRTTKTFHPPTTPPPAPTVTIVDTTTYCPEEGKTAQPSKGQTTFQVVTTASPSTKAYEVPSHAAPTTEGEEKPTAEVPVPGKPTGEAPVPEKPTAGYPTPQKPTGGKPVAPPAHSVPYPPSNGTVSTHVPVYPAPVPTTAVPVVPAPGTTAGYAPPPVVSQPGVVPPAAETPVATPVPTTPVPVSGASVVRTGFMLALPAVLAFFM</sequence>
<evidence type="ECO:0000256" key="1">
    <source>
        <dbReference type="SAM" id="MobiDB-lite"/>
    </source>
</evidence>
<dbReference type="EMBL" id="PKMI01000001">
    <property type="protein sequence ID" value="RBA22464.1"/>
    <property type="molecule type" value="Genomic_DNA"/>
</dbReference>
<dbReference type="Proteomes" id="UP000251714">
    <property type="component" value="Unassembled WGS sequence"/>
</dbReference>
<dbReference type="AlphaFoldDB" id="A0A365NNP9"/>
<organism evidence="3 4">
    <name type="scientific">Gibberella intermedia</name>
    <name type="common">Bulb rot disease fungus</name>
    <name type="synonym">Fusarium proliferatum</name>
    <dbReference type="NCBI Taxonomy" id="948311"/>
    <lineage>
        <taxon>Eukaryota</taxon>
        <taxon>Fungi</taxon>
        <taxon>Dikarya</taxon>
        <taxon>Ascomycota</taxon>
        <taxon>Pezizomycotina</taxon>
        <taxon>Sordariomycetes</taxon>
        <taxon>Hypocreomycetidae</taxon>
        <taxon>Hypocreales</taxon>
        <taxon>Nectriaceae</taxon>
        <taxon>Fusarium</taxon>
        <taxon>Fusarium fujikuroi species complex</taxon>
    </lineage>
</organism>
<accession>A0A365NNP9</accession>
<evidence type="ECO:0000256" key="2">
    <source>
        <dbReference type="SAM" id="SignalP"/>
    </source>
</evidence>
<comment type="caution">
    <text evidence="3">The sequence shown here is derived from an EMBL/GenBank/DDBJ whole genome shotgun (WGS) entry which is preliminary data.</text>
</comment>
<feature type="signal peptide" evidence="2">
    <location>
        <begin position="1"/>
        <end position="19"/>
    </location>
</feature>
<feature type="compositionally biased region" description="Low complexity" evidence="1">
    <location>
        <begin position="446"/>
        <end position="484"/>
    </location>
</feature>
<feature type="chain" id="PRO_5016742790" evidence="2">
    <location>
        <begin position="20"/>
        <end position="813"/>
    </location>
</feature>
<feature type="region of interest" description="Disordered" evidence="1">
    <location>
        <begin position="657"/>
        <end position="719"/>
    </location>
</feature>
<reference evidence="3 4" key="1">
    <citation type="submission" date="2017-12" db="EMBL/GenBank/DDBJ databases">
        <title>Genome sequence of the mycotoxigenic crop pathogen Fusarium proliferatum, strain ITEM 2341 from Date Palm.</title>
        <authorList>
            <person name="Almiman B.F."/>
            <person name="Shittu T.A."/>
            <person name="Muthumeenakshi S."/>
            <person name="Baroncelli R."/>
            <person name="Sreenivasaprasada S."/>
        </authorList>
    </citation>
    <scope>NUCLEOTIDE SEQUENCE [LARGE SCALE GENOMIC DNA]</scope>
    <source>
        <strain evidence="3 4">ITEM 2341</strain>
    </source>
</reference>
<evidence type="ECO:0000313" key="3">
    <source>
        <dbReference type="EMBL" id="RBA22464.1"/>
    </source>
</evidence>
<feature type="compositionally biased region" description="Polar residues" evidence="1">
    <location>
        <begin position="354"/>
        <end position="380"/>
    </location>
</feature>
<proteinExistence type="predicted"/>